<evidence type="ECO:0000313" key="1">
    <source>
        <dbReference type="EMBL" id="MBW92010.1"/>
    </source>
</evidence>
<sequence>MKIAKAKSTCYSNLLLDNKNRVLTMMNTVAADTSKKSPLYSPSTMATHYEQFGFELVSCFTNSHFGIPGLCQCLCNNPMISTNVFGCLQQSQGRLLLIF</sequence>
<dbReference type="AlphaFoldDB" id="A0A2P2JEY0"/>
<reference evidence="1" key="1">
    <citation type="submission" date="2018-02" db="EMBL/GenBank/DDBJ databases">
        <title>Rhizophora mucronata_Transcriptome.</title>
        <authorList>
            <person name="Meera S.P."/>
            <person name="Sreeshan A."/>
            <person name="Augustine A."/>
        </authorList>
    </citation>
    <scope>NUCLEOTIDE SEQUENCE</scope>
    <source>
        <tissue evidence="1">Leaf</tissue>
    </source>
</reference>
<proteinExistence type="predicted"/>
<accession>A0A2P2JEY0</accession>
<dbReference type="EMBL" id="GGEC01011527">
    <property type="protein sequence ID" value="MBW92010.1"/>
    <property type="molecule type" value="Transcribed_RNA"/>
</dbReference>
<protein>
    <submittedName>
        <fullName evidence="1">Uncharacterized protein</fullName>
    </submittedName>
</protein>
<name>A0A2P2JEY0_RHIMU</name>
<organism evidence="1">
    <name type="scientific">Rhizophora mucronata</name>
    <name type="common">Asiatic mangrove</name>
    <dbReference type="NCBI Taxonomy" id="61149"/>
    <lineage>
        <taxon>Eukaryota</taxon>
        <taxon>Viridiplantae</taxon>
        <taxon>Streptophyta</taxon>
        <taxon>Embryophyta</taxon>
        <taxon>Tracheophyta</taxon>
        <taxon>Spermatophyta</taxon>
        <taxon>Magnoliopsida</taxon>
        <taxon>eudicotyledons</taxon>
        <taxon>Gunneridae</taxon>
        <taxon>Pentapetalae</taxon>
        <taxon>rosids</taxon>
        <taxon>fabids</taxon>
        <taxon>Malpighiales</taxon>
        <taxon>Rhizophoraceae</taxon>
        <taxon>Rhizophora</taxon>
    </lineage>
</organism>